<dbReference type="eggNOG" id="ENOG5033A40">
    <property type="taxonomic scope" value="Bacteria"/>
</dbReference>
<feature type="compositionally biased region" description="Basic and acidic residues" evidence="1">
    <location>
        <begin position="175"/>
        <end position="191"/>
    </location>
</feature>
<evidence type="ECO:0000256" key="2">
    <source>
        <dbReference type="SAM" id="Phobius"/>
    </source>
</evidence>
<feature type="region of interest" description="Disordered" evidence="1">
    <location>
        <begin position="212"/>
        <end position="236"/>
    </location>
</feature>
<dbReference type="Pfam" id="PF09534">
    <property type="entry name" value="Trp_oprn_chp"/>
    <property type="match status" value="1"/>
</dbReference>
<dbReference type="OrthoDB" id="4372702at2"/>
<dbReference type="AlphaFoldDB" id="F6EH69"/>
<dbReference type="InterPro" id="IPR019051">
    <property type="entry name" value="Trp_biosyn_TM_oprn/chp"/>
</dbReference>
<keyword evidence="2" id="KW-0812">Transmembrane</keyword>
<name>F6EH69_HOYSD</name>
<dbReference type="InterPro" id="IPR011746">
    <property type="entry name" value="Trp_synth-assoc_CHP"/>
</dbReference>
<dbReference type="KEGG" id="asd:AS9A_1454"/>
<keyword evidence="4" id="KW-1185">Reference proteome</keyword>
<evidence type="ECO:0000313" key="3">
    <source>
        <dbReference type="EMBL" id="AEF39906.1"/>
    </source>
</evidence>
<feature type="region of interest" description="Disordered" evidence="1">
    <location>
        <begin position="167"/>
        <end position="198"/>
    </location>
</feature>
<feature type="transmembrane region" description="Helical" evidence="2">
    <location>
        <begin position="132"/>
        <end position="159"/>
    </location>
</feature>
<proteinExistence type="predicted"/>
<feature type="transmembrane region" description="Helical" evidence="2">
    <location>
        <begin position="88"/>
        <end position="112"/>
    </location>
</feature>
<dbReference type="NCBIfam" id="TIGR02234">
    <property type="entry name" value="trp_oprn_chp"/>
    <property type="match status" value="1"/>
</dbReference>
<dbReference type="RefSeq" id="WP_013806255.1">
    <property type="nucleotide sequence ID" value="NC_015564.1"/>
</dbReference>
<dbReference type="EMBL" id="CP002786">
    <property type="protein sequence ID" value="AEF39906.1"/>
    <property type="molecule type" value="Genomic_DNA"/>
</dbReference>
<gene>
    <name evidence="3" type="ordered locus">AS9A_1454</name>
</gene>
<dbReference type="Proteomes" id="UP000009235">
    <property type="component" value="Chromosome"/>
</dbReference>
<dbReference type="STRING" id="443218.AS9A_1454"/>
<protein>
    <submittedName>
        <fullName evidence="3">Membrane protein</fullName>
    </submittedName>
</protein>
<evidence type="ECO:0000256" key="1">
    <source>
        <dbReference type="SAM" id="MobiDB-lite"/>
    </source>
</evidence>
<sequence length="236" mass="24100">MTAAAVEQQGRTKRRRALAMVLVLAGASLVWASSRAGWIAMSVADGLQPARLEAVIGATWAAELGPIALAMGAAVIAMLVVRGRFHRLVGIVIAVLAGAAAVSPIRVLVAGVDEDRVRQLESLPVRAEIADLSLTIWAPSLALLGAAAGLAGAALAIVAPSPEGAARSRYQTPAARRDDARAVMRDEERDGAISGGTAAGIPLNERLLWDALDAGEDPTAGADEGPDNSGNRPGLG</sequence>
<dbReference type="HOGENOM" id="CLU_084749_0_0_11"/>
<keyword evidence="2" id="KW-0472">Membrane</keyword>
<reference evidence="3 4" key="1">
    <citation type="journal article" date="2011" name="J. Bacteriol.">
        <title>Complete genome sequence of Amycolicicoccus subflavus DQS3-9A1T, an actinomycete isolated from crude oil-polluted soil.</title>
        <authorList>
            <person name="Cai M."/>
            <person name="Chen W.M."/>
            <person name="Nie Y."/>
            <person name="Chi C.Q."/>
            <person name="Wang Y.N."/>
            <person name="Tang Y.Q."/>
            <person name="Li G.Y."/>
            <person name="Wu X.L."/>
        </authorList>
    </citation>
    <scope>NUCLEOTIDE SEQUENCE [LARGE SCALE GENOMIC DNA]</scope>
    <source>
        <strain evidence="4">DSM 45089 / DQS3-9A1</strain>
    </source>
</reference>
<feature type="transmembrane region" description="Helical" evidence="2">
    <location>
        <begin position="56"/>
        <end position="81"/>
    </location>
</feature>
<keyword evidence="2" id="KW-1133">Transmembrane helix</keyword>
<organism evidence="3 4">
    <name type="scientific">Hoyosella subflava (strain DSM 45089 / JCM 17490 / NBRC 109087 / DQS3-9A1)</name>
    <name type="common">Amycolicicoccus subflavus</name>
    <dbReference type="NCBI Taxonomy" id="443218"/>
    <lineage>
        <taxon>Bacteria</taxon>
        <taxon>Bacillati</taxon>
        <taxon>Actinomycetota</taxon>
        <taxon>Actinomycetes</taxon>
        <taxon>Mycobacteriales</taxon>
        <taxon>Hoyosellaceae</taxon>
        <taxon>Hoyosella</taxon>
    </lineage>
</organism>
<evidence type="ECO:0000313" key="4">
    <source>
        <dbReference type="Proteomes" id="UP000009235"/>
    </source>
</evidence>
<accession>F6EH69</accession>